<dbReference type="EMBL" id="RQTK01000102">
    <property type="protein sequence ID" value="RUS87732.1"/>
    <property type="molecule type" value="Genomic_DNA"/>
</dbReference>
<evidence type="ECO:0000313" key="2">
    <source>
        <dbReference type="EMBL" id="RUS87732.1"/>
    </source>
</evidence>
<keyword evidence="1" id="KW-0812">Transmembrane</keyword>
<keyword evidence="1" id="KW-1133">Transmembrane helix</keyword>
<sequence>MFWLCMNNSTIHFDVNIDTEDLQIVCFTHAPPPKFECSPENVWCDNVKLYILHGTSTKPVIETLSEAEMAVDSPYSLSCRVETSIKNSTVFWVLRFRFSTVVAYSGSQRYKRLLKVTDTRSETGISSVLRITRVRKAMSGMDILCYSYDYLKYGPEVCEQEPSLCAGTDRFNVSVEVKPFCIYAWINDMKEFCAFTVTFTLLFSTFVIVFIYSIVKNSHSDAHSTESVNRMRSEDMELNKSMTLRAISLAQMNISQTQVLP</sequence>
<reference evidence="2 3" key="1">
    <citation type="submission" date="2019-01" db="EMBL/GenBank/DDBJ databases">
        <title>A draft genome assembly of the solar-powered sea slug Elysia chlorotica.</title>
        <authorList>
            <person name="Cai H."/>
            <person name="Li Q."/>
            <person name="Fang X."/>
            <person name="Li J."/>
            <person name="Curtis N.E."/>
            <person name="Altenburger A."/>
            <person name="Shibata T."/>
            <person name="Feng M."/>
            <person name="Maeda T."/>
            <person name="Schwartz J.A."/>
            <person name="Shigenobu S."/>
            <person name="Lundholm N."/>
            <person name="Nishiyama T."/>
            <person name="Yang H."/>
            <person name="Hasebe M."/>
            <person name="Li S."/>
            <person name="Pierce S.K."/>
            <person name="Wang J."/>
        </authorList>
    </citation>
    <scope>NUCLEOTIDE SEQUENCE [LARGE SCALE GENOMIC DNA]</scope>
    <source>
        <strain evidence="2">EC2010</strain>
        <tissue evidence="2">Whole organism of an adult</tissue>
    </source>
</reference>
<dbReference type="AlphaFoldDB" id="A0A433U1P0"/>
<protein>
    <submittedName>
        <fullName evidence="2">Uncharacterized protein</fullName>
    </submittedName>
</protein>
<evidence type="ECO:0000256" key="1">
    <source>
        <dbReference type="SAM" id="Phobius"/>
    </source>
</evidence>
<comment type="caution">
    <text evidence="2">The sequence shown here is derived from an EMBL/GenBank/DDBJ whole genome shotgun (WGS) entry which is preliminary data.</text>
</comment>
<keyword evidence="1" id="KW-0472">Membrane</keyword>
<name>A0A433U1P0_ELYCH</name>
<evidence type="ECO:0000313" key="3">
    <source>
        <dbReference type="Proteomes" id="UP000271974"/>
    </source>
</evidence>
<dbReference type="Proteomes" id="UP000271974">
    <property type="component" value="Unassembled WGS sequence"/>
</dbReference>
<feature type="transmembrane region" description="Helical" evidence="1">
    <location>
        <begin position="192"/>
        <end position="215"/>
    </location>
</feature>
<accession>A0A433U1P0</accession>
<keyword evidence="3" id="KW-1185">Reference proteome</keyword>
<proteinExistence type="predicted"/>
<organism evidence="2 3">
    <name type="scientific">Elysia chlorotica</name>
    <name type="common">Eastern emerald elysia</name>
    <name type="synonym">Sea slug</name>
    <dbReference type="NCBI Taxonomy" id="188477"/>
    <lineage>
        <taxon>Eukaryota</taxon>
        <taxon>Metazoa</taxon>
        <taxon>Spiralia</taxon>
        <taxon>Lophotrochozoa</taxon>
        <taxon>Mollusca</taxon>
        <taxon>Gastropoda</taxon>
        <taxon>Heterobranchia</taxon>
        <taxon>Euthyneura</taxon>
        <taxon>Panpulmonata</taxon>
        <taxon>Sacoglossa</taxon>
        <taxon>Placobranchoidea</taxon>
        <taxon>Plakobranchidae</taxon>
        <taxon>Elysia</taxon>
    </lineage>
</organism>
<gene>
    <name evidence="2" type="ORF">EGW08_004478</name>
</gene>